<evidence type="ECO:0000256" key="4">
    <source>
        <dbReference type="ARBA" id="ARBA00022475"/>
    </source>
</evidence>
<evidence type="ECO:0000313" key="13">
    <source>
        <dbReference type="Proteomes" id="UP000024001"/>
    </source>
</evidence>
<dbReference type="Pfam" id="PF06965">
    <property type="entry name" value="Na_H_antiport_1"/>
    <property type="match status" value="1"/>
</dbReference>
<gene>
    <name evidence="12" type="primary">nhaA_1</name>
    <name evidence="11" type="synonym">nhaA</name>
    <name evidence="12" type="ORF">BW34_01759</name>
</gene>
<keyword evidence="3 11" id="KW-0050">Antiport</keyword>
<comment type="subcellular location">
    <subcellularLocation>
        <location evidence="1">Cell inner membrane</location>
        <topology evidence="1">Multi-pass membrane protein</topology>
    </subcellularLocation>
    <subcellularLocation>
        <location evidence="11">Cell membrane</location>
        <topology evidence="11">Multi-pass membrane protein</topology>
    </subcellularLocation>
</comment>
<proteinExistence type="inferred from homology"/>
<feature type="transmembrane region" description="Helical" evidence="11">
    <location>
        <begin position="360"/>
        <end position="379"/>
    </location>
</feature>
<comment type="function">
    <text evidence="11">Na(+)/H(+) antiporter that extrudes sodium in exchange for external protons.</text>
</comment>
<evidence type="ECO:0000256" key="1">
    <source>
        <dbReference type="ARBA" id="ARBA00004429"/>
    </source>
</evidence>
<evidence type="ECO:0000256" key="9">
    <source>
        <dbReference type="ARBA" id="ARBA00023136"/>
    </source>
</evidence>
<feature type="transmembrane region" description="Helical" evidence="11">
    <location>
        <begin position="26"/>
        <end position="50"/>
    </location>
</feature>
<dbReference type="GO" id="GO:0005886">
    <property type="term" value="C:plasma membrane"/>
    <property type="evidence" value="ECO:0007669"/>
    <property type="project" value="UniProtKB-SubCell"/>
</dbReference>
<dbReference type="PANTHER" id="PTHR30341">
    <property type="entry name" value="SODIUM ION/PROTON ANTIPORTER NHAA-RELATED"/>
    <property type="match status" value="1"/>
</dbReference>
<evidence type="ECO:0000256" key="8">
    <source>
        <dbReference type="ARBA" id="ARBA00023065"/>
    </source>
</evidence>
<sequence>MSSSSSSRTAPHEIWRGIRQTVRTDTFGGILLLAATVAALLLANSPAAPWYVGIRETSFGPEVLHLDLTVAHWAADGLLAIFFFVVGLELKEEIVAGRLRSPRVAAVPVIGALGGVIVPALIFVAFTAAVPGDAVRGWAIPTATDIAFAIAVFAVVAKGLPPALRVFLLTLAVVDDLFAITIIATVYTDDLQPLWLAAAVVPLVLFALAVRRGIRHWWVLIPLAIVTWGFVHASGVHATIAGVVLAFMVPATVTPRARVQVGTDADGAPIHDALTAHFADRFGPISTLIALPIFAFFSAGVTVGGWDGLTAAFADPVTLGILVGLVLGKPIGILLAVFLLTRIPAVRRTFELRWGDMVGVGLLAGVGFTVALLVGELSYGVGSLEDDHAKIGILTGSIVAAILGGVVLALRARRVRQTGSTPPPEGAL</sequence>
<protein>
    <recommendedName>
        <fullName evidence="11">Na(+)/H(+) antiporter NhaA</fullName>
    </recommendedName>
    <alternativeName>
        <fullName evidence="11">Sodium/proton antiporter NhaA</fullName>
    </alternativeName>
</protein>
<dbReference type="eggNOG" id="COG3004">
    <property type="taxonomic scope" value="Bacteria"/>
</dbReference>
<dbReference type="HAMAP" id="MF_01844">
    <property type="entry name" value="NhaA"/>
    <property type="match status" value="1"/>
</dbReference>
<dbReference type="InterPro" id="IPR023171">
    <property type="entry name" value="Na/H_antiporter_dom_sf"/>
</dbReference>
<keyword evidence="10 11" id="KW-0739">Sodium transport</keyword>
<reference evidence="12 13" key="1">
    <citation type="submission" date="2014-03" db="EMBL/GenBank/DDBJ databases">
        <title>Draft Genome Sequences of 13 Willow Endophytes.</title>
        <authorList>
            <person name="Gan H.Y."/>
            <person name="Gan H.M."/>
            <person name="Savka M.A."/>
            <person name="Hudson A.O."/>
        </authorList>
    </citation>
    <scope>NUCLEOTIDE SEQUENCE [LARGE SCALE GENOMIC DNA]</scope>
    <source>
        <strain evidence="12 13">RIT293</strain>
    </source>
</reference>
<feature type="transmembrane region" description="Helical" evidence="11">
    <location>
        <begin position="138"/>
        <end position="157"/>
    </location>
</feature>
<keyword evidence="13" id="KW-1185">Reference proteome</keyword>
<keyword evidence="5 11" id="KW-0812">Transmembrane</keyword>
<dbReference type="PANTHER" id="PTHR30341:SF0">
    <property type="entry name" value="NA(+)_H(+) ANTIPORTER NHAA"/>
    <property type="match status" value="1"/>
</dbReference>
<feature type="transmembrane region" description="Helical" evidence="11">
    <location>
        <begin position="193"/>
        <end position="210"/>
    </location>
</feature>
<evidence type="ECO:0000256" key="10">
    <source>
        <dbReference type="ARBA" id="ARBA00023201"/>
    </source>
</evidence>
<dbReference type="InterPro" id="IPR004670">
    <property type="entry name" value="NhaA"/>
</dbReference>
<keyword evidence="6 11" id="KW-1133">Transmembrane helix</keyword>
<feature type="transmembrane region" description="Helical" evidence="11">
    <location>
        <begin position="70"/>
        <end position="90"/>
    </location>
</feature>
<dbReference type="OrthoDB" id="9808135at2"/>
<keyword evidence="9 11" id="KW-0472">Membrane</keyword>
<accession>A0A031FU07</accession>
<feature type="transmembrane region" description="Helical" evidence="11">
    <location>
        <begin position="102"/>
        <end position="126"/>
    </location>
</feature>
<name>A0A031FU07_9MICO</name>
<evidence type="ECO:0000256" key="11">
    <source>
        <dbReference type="HAMAP-Rule" id="MF_01844"/>
    </source>
</evidence>
<evidence type="ECO:0000256" key="5">
    <source>
        <dbReference type="ARBA" id="ARBA00022692"/>
    </source>
</evidence>
<feature type="transmembrane region" description="Helical" evidence="11">
    <location>
        <begin position="164"/>
        <end position="187"/>
    </location>
</feature>
<evidence type="ECO:0000256" key="6">
    <source>
        <dbReference type="ARBA" id="ARBA00022989"/>
    </source>
</evidence>
<comment type="catalytic activity">
    <reaction evidence="11">
        <text>Na(+)(in) + 2 H(+)(out) = Na(+)(out) + 2 H(+)(in)</text>
        <dbReference type="Rhea" id="RHEA:29251"/>
        <dbReference type="ChEBI" id="CHEBI:15378"/>
        <dbReference type="ChEBI" id="CHEBI:29101"/>
    </reaction>
</comment>
<keyword evidence="7 11" id="KW-0915">Sodium</keyword>
<keyword evidence="4 11" id="KW-1003">Cell membrane</keyword>
<dbReference type="NCBIfam" id="TIGR00773">
    <property type="entry name" value="NhaA"/>
    <property type="match status" value="1"/>
</dbReference>
<dbReference type="EMBL" id="JFYO01000005">
    <property type="protein sequence ID" value="EZP27767.1"/>
    <property type="molecule type" value="Genomic_DNA"/>
</dbReference>
<dbReference type="PATRIC" id="fig|273677.3.peg.1742"/>
<keyword evidence="8 11" id="KW-0406">Ion transport</keyword>
<comment type="caution">
    <text evidence="12">The sequence shown here is derived from an EMBL/GenBank/DDBJ whole genome shotgun (WGS) entry which is preliminary data.</text>
</comment>
<keyword evidence="2 11" id="KW-0813">Transport</keyword>
<dbReference type="Gene3D" id="1.20.1530.10">
    <property type="entry name" value="Na+/H+ antiporter like domain"/>
    <property type="match status" value="1"/>
</dbReference>
<dbReference type="GO" id="GO:0015385">
    <property type="term" value="F:sodium:proton antiporter activity"/>
    <property type="evidence" value="ECO:0007669"/>
    <property type="project" value="UniProtKB-UniRule"/>
</dbReference>
<dbReference type="RefSeq" id="WP_036311383.1">
    <property type="nucleotide sequence ID" value="NZ_JFYO01000005.1"/>
</dbReference>
<evidence type="ECO:0000256" key="2">
    <source>
        <dbReference type="ARBA" id="ARBA00022448"/>
    </source>
</evidence>
<evidence type="ECO:0000256" key="3">
    <source>
        <dbReference type="ARBA" id="ARBA00022449"/>
    </source>
</evidence>
<evidence type="ECO:0000313" key="12">
    <source>
        <dbReference type="EMBL" id="EZP27767.1"/>
    </source>
</evidence>
<dbReference type="GO" id="GO:0006885">
    <property type="term" value="P:regulation of pH"/>
    <property type="evidence" value="ECO:0007669"/>
    <property type="project" value="UniProtKB-UniRule"/>
</dbReference>
<dbReference type="AlphaFoldDB" id="A0A031FU07"/>
<dbReference type="Proteomes" id="UP000024001">
    <property type="component" value="Unassembled WGS sequence"/>
</dbReference>
<comment type="similarity">
    <text evidence="11">Belongs to the NhaA Na(+)/H(+) (TC 2.A.33) antiporter family.</text>
</comment>
<feature type="transmembrane region" description="Helical" evidence="11">
    <location>
        <begin position="317"/>
        <end position="340"/>
    </location>
</feature>
<feature type="transmembrane region" description="Helical" evidence="11">
    <location>
        <begin position="391"/>
        <end position="410"/>
    </location>
</feature>
<organism evidence="12 13">
    <name type="scientific">Microbacterium oleivorans</name>
    <dbReference type="NCBI Taxonomy" id="273677"/>
    <lineage>
        <taxon>Bacteria</taxon>
        <taxon>Bacillati</taxon>
        <taxon>Actinomycetota</taxon>
        <taxon>Actinomycetes</taxon>
        <taxon>Micrococcales</taxon>
        <taxon>Microbacteriaceae</taxon>
        <taxon>Microbacterium</taxon>
    </lineage>
</organism>
<evidence type="ECO:0000256" key="7">
    <source>
        <dbReference type="ARBA" id="ARBA00023053"/>
    </source>
</evidence>
<feature type="transmembrane region" description="Helical" evidence="11">
    <location>
        <begin position="217"/>
        <end position="249"/>
    </location>
</feature>